<dbReference type="Pfam" id="PF05050">
    <property type="entry name" value="Methyltransf_21"/>
    <property type="match status" value="1"/>
</dbReference>
<dbReference type="SUPFAM" id="SSF53335">
    <property type="entry name" value="S-adenosyl-L-methionine-dependent methyltransferases"/>
    <property type="match status" value="1"/>
</dbReference>
<feature type="compositionally biased region" description="Basic and acidic residues" evidence="1">
    <location>
        <begin position="201"/>
        <end position="216"/>
    </location>
</feature>
<dbReference type="PROSITE" id="PS51257">
    <property type="entry name" value="PROKAR_LIPOPROTEIN"/>
    <property type="match status" value="1"/>
</dbReference>
<evidence type="ECO:0000256" key="1">
    <source>
        <dbReference type="SAM" id="MobiDB-lite"/>
    </source>
</evidence>
<comment type="caution">
    <text evidence="3">The sequence shown here is derived from an EMBL/GenBank/DDBJ whole genome shotgun (WGS) entry which is preliminary data.</text>
</comment>
<evidence type="ECO:0000259" key="2">
    <source>
        <dbReference type="Pfam" id="PF05050"/>
    </source>
</evidence>
<dbReference type="InterPro" id="IPR029063">
    <property type="entry name" value="SAM-dependent_MTases_sf"/>
</dbReference>
<organism evidence="3 4">
    <name type="scientific">Chlamydomonas eustigma</name>
    <dbReference type="NCBI Taxonomy" id="1157962"/>
    <lineage>
        <taxon>Eukaryota</taxon>
        <taxon>Viridiplantae</taxon>
        <taxon>Chlorophyta</taxon>
        <taxon>core chlorophytes</taxon>
        <taxon>Chlorophyceae</taxon>
        <taxon>CS clade</taxon>
        <taxon>Chlamydomonadales</taxon>
        <taxon>Chlamydomonadaceae</taxon>
        <taxon>Chlamydomonas</taxon>
    </lineage>
</organism>
<dbReference type="Proteomes" id="UP000232323">
    <property type="component" value="Unassembled WGS sequence"/>
</dbReference>
<dbReference type="InterPro" id="IPR052514">
    <property type="entry name" value="SAM-dependent_MTase"/>
</dbReference>
<keyword evidence="4" id="KW-1185">Reference proteome</keyword>
<feature type="region of interest" description="Disordered" evidence="1">
    <location>
        <begin position="256"/>
        <end position="282"/>
    </location>
</feature>
<dbReference type="NCBIfam" id="TIGR01444">
    <property type="entry name" value="fkbM_fam"/>
    <property type="match status" value="1"/>
</dbReference>
<accession>A0A250XBV3</accession>
<protein>
    <recommendedName>
        <fullName evidence="2">Methyltransferase FkbM domain-containing protein</fullName>
    </recommendedName>
</protein>
<name>A0A250XBV3_9CHLO</name>
<dbReference type="Gene3D" id="3.40.50.150">
    <property type="entry name" value="Vaccinia Virus protein VP39"/>
    <property type="match status" value="1"/>
</dbReference>
<dbReference type="OrthoDB" id="542772at2759"/>
<feature type="domain" description="Methyltransferase FkbM" evidence="2">
    <location>
        <begin position="405"/>
        <end position="579"/>
    </location>
</feature>
<reference evidence="3 4" key="1">
    <citation type="submission" date="2017-08" db="EMBL/GenBank/DDBJ databases">
        <title>Acidophilic green algal genome provides insights into adaptation to an acidic environment.</title>
        <authorList>
            <person name="Hirooka S."/>
            <person name="Hirose Y."/>
            <person name="Kanesaki Y."/>
            <person name="Higuchi S."/>
            <person name="Fujiwara T."/>
            <person name="Onuma R."/>
            <person name="Era A."/>
            <person name="Ohbayashi R."/>
            <person name="Uzuka A."/>
            <person name="Nozaki H."/>
            <person name="Yoshikawa H."/>
            <person name="Miyagishima S.Y."/>
        </authorList>
    </citation>
    <scope>NUCLEOTIDE SEQUENCE [LARGE SCALE GENOMIC DNA]</scope>
    <source>
        <strain evidence="3 4">NIES-2499</strain>
    </source>
</reference>
<dbReference type="AlphaFoldDB" id="A0A250XBV3"/>
<dbReference type="InterPro" id="IPR006342">
    <property type="entry name" value="FkbM_mtfrase"/>
</dbReference>
<evidence type="ECO:0000313" key="3">
    <source>
        <dbReference type="EMBL" id="GAX80567.1"/>
    </source>
</evidence>
<gene>
    <name evidence="3" type="ORF">CEUSTIGMA_g8004.t1</name>
</gene>
<sequence>MRLNQFLLYGVLIACTLAQIYLFSIHLTDKDSHAELPKSIALTPLSNETYIAQLRQRLFCEDAPPMAKKGVQRVTLSHLPGSPVMFTYKDHDFVSESIINHDTWEQEHVNELLWAMKQAVPYLKPLPKPPPPAGLFTIFSSRSSPKHEAPSANGGGIVGFKRVSMKEEGSRTIYDAQRRSSGRSLKASAYSGGLYTDDGDEVPHQHDDAKGSEHQAKYTSSDDSSANRRVLSLGKGSPVPMLDTISGLKGAVPSSQLRSLEQKHSYGTASASNGESSEASDEVNAIGVNKGSSVHTVQKFDDTISEAPKQSSSALKSSQASKLAKQSEAWAKEWEEEEAYYNGQNEKDSFLSDLEQAMDGGVGEGDSLGGGGSSWGYGAVKSWSEEDRKSWPVIDLKAGSDLFVDIGANVGWFTLNLAAYGFHVASFEGLHSNLNLLRSSLCENVGVMNRVTLYPFGLGDKQAICYLYSKDENLGNGNADCESPSKEAAAAALPSDLKIRGSMRIERLDTVHHNKDIKAIKIDTEGYEVLILRGAWHLFRRVTVWYMLLEFNYEPTVRALGGGNPKAFLKLIKRLGFRFSEKSFRGPFINSTDDGQLDALVKMSKLRGLINLFCVNDKFFTLQPAEQALADRGSYRSGREILSANGVYGLN</sequence>
<dbReference type="PANTHER" id="PTHR34203">
    <property type="entry name" value="METHYLTRANSFERASE, FKBM FAMILY PROTEIN"/>
    <property type="match status" value="1"/>
</dbReference>
<feature type="region of interest" description="Disordered" evidence="1">
    <location>
        <begin position="137"/>
        <end position="239"/>
    </location>
</feature>
<proteinExistence type="predicted"/>
<dbReference type="EMBL" id="BEGY01000054">
    <property type="protein sequence ID" value="GAX80567.1"/>
    <property type="molecule type" value="Genomic_DNA"/>
</dbReference>
<dbReference type="PANTHER" id="PTHR34203:SF13">
    <property type="entry name" value="EXPRESSED PROTEIN"/>
    <property type="match status" value="1"/>
</dbReference>
<evidence type="ECO:0000313" key="4">
    <source>
        <dbReference type="Proteomes" id="UP000232323"/>
    </source>
</evidence>